<evidence type="ECO:0000256" key="2">
    <source>
        <dbReference type="ARBA" id="ARBA00022801"/>
    </source>
</evidence>
<dbReference type="Proteomes" id="UP001314681">
    <property type="component" value="Unassembled WGS sequence"/>
</dbReference>
<keyword evidence="3" id="KW-0963">Cytoplasm</keyword>
<name>A0ABS6K2U1_9FIRM</name>
<keyword evidence="3" id="KW-0546">Nucleotide metabolism</keyword>
<gene>
    <name evidence="4" type="ORF">KTH90_02240</name>
</gene>
<dbReference type="InterPro" id="IPR029001">
    <property type="entry name" value="ITPase-like_fam"/>
</dbReference>
<accession>A0ABS6K2U1</accession>
<keyword evidence="5" id="KW-1185">Reference proteome</keyword>
<evidence type="ECO:0000256" key="1">
    <source>
        <dbReference type="ARBA" id="ARBA00001968"/>
    </source>
</evidence>
<protein>
    <recommendedName>
        <fullName evidence="3">dTTP/UTP pyrophosphatase</fullName>
        <shortName evidence="3">dTTPase/UTPase</shortName>
        <ecNumber evidence="3">3.6.1.9</ecNumber>
    </recommendedName>
    <alternativeName>
        <fullName evidence="3">Nucleoside triphosphate pyrophosphatase</fullName>
    </alternativeName>
    <alternativeName>
        <fullName evidence="3">Nucleotide pyrophosphatase</fullName>
        <shortName evidence="3">Nucleotide PPase</shortName>
    </alternativeName>
</protein>
<dbReference type="EMBL" id="JAHQCX010000001">
    <property type="protein sequence ID" value="MBU9724826.1"/>
    <property type="molecule type" value="Genomic_DNA"/>
</dbReference>
<feature type="active site" description="Proton acceptor" evidence="3">
    <location>
        <position position="70"/>
    </location>
</feature>
<dbReference type="SUPFAM" id="SSF52972">
    <property type="entry name" value="ITPase-like"/>
    <property type="match status" value="1"/>
</dbReference>
<dbReference type="PIRSF" id="PIRSF006305">
    <property type="entry name" value="Maf"/>
    <property type="match status" value="1"/>
</dbReference>
<dbReference type="CDD" id="cd00555">
    <property type="entry name" value="Maf"/>
    <property type="match status" value="1"/>
</dbReference>
<comment type="catalytic activity">
    <reaction evidence="3">
        <text>UTP + H2O = UMP + diphosphate + H(+)</text>
        <dbReference type="Rhea" id="RHEA:29395"/>
        <dbReference type="ChEBI" id="CHEBI:15377"/>
        <dbReference type="ChEBI" id="CHEBI:15378"/>
        <dbReference type="ChEBI" id="CHEBI:33019"/>
        <dbReference type="ChEBI" id="CHEBI:46398"/>
        <dbReference type="ChEBI" id="CHEBI:57865"/>
        <dbReference type="EC" id="3.6.1.9"/>
    </reaction>
</comment>
<proteinExistence type="inferred from homology"/>
<comment type="subcellular location">
    <subcellularLocation>
        <location evidence="3">Cytoplasm</location>
    </subcellularLocation>
</comment>
<dbReference type="PANTHER" id="PTHR43213">
    <property type="entry name" value="BIFUNCTIONAL DTTP/UTP PYROPHOSPHATASE/METHYLTRANSFERASE PROTEIN-RELATED"/>
    <property type="match status" value="1"/>
</dbReference>
<dbReference type="Pfam" id="PF02545">
    <property type="entry name" value="Maf"/>
    <property type="match status" value="1"/>
</dbReference>
<reference evidence="4 5" key="1">
    <citation type="submission" date="2021-06" db="EMBL/GenBank/DDBJ databases">
        <title>Description of novel taxa of the family Lachnospiraceae.</title>
        <authorList>
            <person name="Chaplin A.V."/>
            <person name="Sokolova S.R."/>
            <person name="Pikina A.P."/>
            <person name="Korzhanova M."/>
            <person name="Belova V."/>
            <person name="Korostin D."/>
            <person name="Efimov B.A."/>
        </authorList>
    </citation>
    <scope>NUCLEOTIDE SEQUENCE [LARGE SCALE GENOMIC DNA]</scope>
    <source>
        <strain evidence="4 5">ASD4241</strain>
    </source>
</reference>
<comment type="catalytic activity">
    <reaction evidence="3">
        <text>dTTP + H2O = dTMP + diphosphate + H(+)</text>
        <dbReference type="Rhea" id="RHEA:28534"/>
        <dbReference type="ChEBI" id="CHEBI:15377"/>
        <dbReference type="ChEBI" id="CHEBI:15378"/>
        <dbReference type="ChEBI" id="CHEBI:33019"/>
        <dbReference type="ChEBI" id="CHEBI:37568"/>
        <dbReference type="ChEBI" id="CHEBI:63528"/>
        <dbReference type="EC" id="3.6.1.9"/>
    </reaction>
</comment>
<feature type="site" description="Important for substrate specificity" evidence="3">
    <location>
        <position position="157"/>
    </location>
</feature>
<sequence>MNTRIILASASPRRRELLTQIGLNYEVLPSRKEEASKALEPAELVAELSALKAEDIASSIEAPALIIGADTIVCHNGRILGKPQSEEEAAGMLALLQGDTHQVYTGVTMIQKSGNENREIHFAEMTEVEFGPMDESEIREYIATGEPMDKAGAYGIQGFAARYIVSVRGDYSNVVGLPVARLYGELKKLGVL</sequence>
<keyword evidence="2 3" id="KW-0378">Hydrolase</keyword>
<comment type="similarity">
    <text evidence="3">Belongs to the Maf family. YhdE subfamily.</text>
</comment>
<comment type="cofactor">
    <cofactor evidence="1 3">
        <name>a divalent metal cation</name>
        <dbReference type="ChEBI" id="CHEBI:60240"/>
    </cofactor>
</comment>
<feature type="site" description="Important for substrate specificity" evidence="3">
    <location>
        <position position="13"/>
    </location>
</feature>
<evidence type="ECO:0000313" key="5">
    <source>
        <dbReference type="Proteomes" id="UP001314681"/>
    </source>
</evidence>
<comment type="caution">
    <text evidence="3">Lacks conserved residue(s) required for the propagation of feature annotation.</text>
</comment>
<dbReference type="HAMAP" id="MF_00528">
    <property type="entry name" value="Maf"/>
    <property type="match status" value="1"/>
</dbReference>
<organism evidence="4 5">
    <name type="scientific">Diplocloster modestus</name>
    <dbReference type="NCBI Taxonomy" id="2850322"/>
    <lineage>
        <taxon>Bacteria</taxon>
        <taxon>Bacillati</taxon>
        <taxon>Bacillota</taxon>
        <taxon>Clostridia</taxon>
        <taxon>Lachnospirales</taxon>
        <taxon>Lachnospiraceae</taxon>
        <taxon>Diplocloster</taxon>
    </lineage>
</organism>
<dbReference type="RefSeq" id="WP_158352663.1">
    <property type="nucleotide sequence ID" value="NZ_JAHQCX010000001.1"/>
</dbReference>
<dbReference type="EC" id="3.6.1.9" evidence="3"/>
<evidence type="ECO:0000256" key="3">
    <source>
        <dbReference type="HAMAP-Rule" id="MF_00528"/>
    </source>
</evidence>
<evidence type="ECO:0000313" key="4">
    <source>
        <dbReference type="EMBL" id="MBU9724826.1"/>
    </source>
</evidence>
<dbReference type="PANTHER" id="PTHR43213:SF5">
    <property type="entry name" value="BIFUNCTIONAL DTTP_UTP PYROPHOSPHATASE_METHYLTRANSFERASE PROTEIN-RELATED"/>
    <property type="match status" value="1"/>
</dbReference>
<dbReference type="InterPro" id="IPR003697">
    <property type="entry name" value="Maf-like"/>
</dbReference>
<dbReference type="Gene3D" id="3.90.950.10">
    <property type="match status" value="1"/>
</dbReference>
<dbReference type="NCBIfam" id="TIGR00172">
    <property type="entry name" value="maf"/>
    <property type="match status" value="1"/>
</dbReference>
<feature type="site" description="Important for substrate specificity" evidence="3">
    <location>
        <position position="71"/>
    </location>
</feature>
<comment type="caution">
    <text evidence="4">The sequence shown here is derived from an EMBL/GenBank/DDBJ whole genome shotgun (WGS) entry which is preliminary data.</text>
</comment>
<comment type="function">
    <text evidence="3">Nucleoside triphosphate pyrophosphatase that hydrolyzes dTTP and UTP. May have a dual role in cell division arrest and in preventing the incorporation of modified nucleotides into cellular nucleic acids.</text>
</comment>